<comment type="caution">
    <text evidence="2">The sequence shown here is derived from an EMBL/GenBank/DDBJ whole genome shotgun (WGS) entry which is preliminary data.</text>
</comment>
<evidence type="ECO:0000313" key="2">
    <source>
        <dbReference type="EMBL" id="GBO38574.1"/>
    </source>
</evidence>
<accession>A0A4Y2WPP0</accession>
<keyword evidence="3" id="KW-1185">Reference proteome</keyword>
<dbReference type="InterPro" id="IPR001254">
    <property type="entry name" value="Trypsin_dom"/>
</dbReference>
<dbReference type="InterPro" id="IPR043504">
    <property type="entry name" value="Peptidase_S1_PA_chymotrypsin"/>
</dbReference>
<organism evidence="2 3">
    <name type="scientific">Araneus ventricosus</name>
    <name type="common">Orbweaver spider</name>
    <name type="synonym">Epeira ventricosa</name>
    <dbReference type="NCBI Taxonomy" id="182803"/>
    <lineage>
        <taxon>Eukaryota</taxon>
        <taxon>Metazoa</taxon>
        <taxon>Ecdysozoa</taxon>
        <taxon>Arthropoda</taxon>
        <taxon>Chelicerata</taxon>
        <taxon>Arachnida</taxon>
        <taxon>Araneae</taxon>
        <taxon>Araneomorphae</taxon>
        <taxon>Entelegynae</taxon>
        <taxon>Araneoidea</taxon>
        <taxon>Araneidae</taxon>
        <taxon>Araneus</taxon>
    </lineage>
</organism>
<gene>
    <name evidence="2" type="ORF">AVEN_247677_1</name>
</gene>
<dbReference type="Pfam" id="PF00089">
    <property type="entry name" value="Trypsin"/>
    <property type="match status" value="1"/>
</dbReference>
<feature type="domain" description="Peptidase S1" evidence="1">
    <location>
        <begin position="1"/>
        <end position="47"/>
    </location>
</feature>
<dbReference type="GO" id="GO:0006508">
    <property type="term" value="P:proteolysis"/>
    <property type="evidence" value="ECO:0007669"/>
    <property type="project" value="InterPro"/>
</dbReference>
<dbReference type="Gene3D" id="2.40.10.10">
    <property type="entry name" value="Trypsin-like serine proteases"/>
    <property type="match status" value="1"/>
</dbReference>
<dbReference type="InterPro" id="IPR009003">
    <property type="entry name" value="Peptidase_S1_PA"/>
</dbReference>
<feature type="non-terminal residue" evidence="2">
    <location>
        <position position="1"/>
    </location>
</feature>
<reference evidence="2 3" key="1">
    <citation type="journal article" date="2019" name="Sci. Rep.">
        <title>Orb-weaving spider Araneus ventricosus genome elucidates the spidroin gene catalogue.</title>
        <authorList>
            <person name="Kono N."/>
            <person name="Nakamura H."/>
            <person name="Ohtoshi R."/>
            <person name="Moran D.A.P."/>
            <person name="Shinohara A."/>
            <person name="Yoshida Y."/>
            <person name="Fujiwara M."/>
            <person name="Mori M."/>
            <person name="Tomita M."/>
            <person name="Arakawa K."/>
        </authorList>
    </citation>
    <scope>NUCLEOTIDE SEQUENCE [LARGE SCALE GENOMIC DNA]</scope>
</reference>
<dbReference type="GO" id="GO:0004252">
    <property type="term" value="F:serine-type endopeptidase activity"/>
    <property type="evidence" value="ECO:0007669"/>
    <property type="project" value="InterPro"/>
</dbReference>
<evidence type="ECO:0000313" key="3">
    <source>
        <dbReference type="Proteomes" id="UP000499080"/>
    </source>
</evidence>
<dbReference type="AlphaFoldDB" id="A0A4Y2WPP0"/>
<dbReference type="OrthoDB" id="6339452at2759"/>
<dbReference type="Proteomes" id="UP000499080">
    <property type="component" value="Unassembled WGS sequence"/>
</dbReference>
<proteinExistence type="predicted"/>
<protein>
    <recommendedName>
        <fullName evidence="1">Peptidase S1 domain-containing protein</fullName>
    </recommendedName>
</protein>
<dbReference type="EMBL" id="BGPR01063360">
    <property type="protein sequence ID" value="GBO38574.1"/>
    <property type="molecule type" value="Genomic_DNA"/>
</dbReference>
<sequence length="57" mass="6107">GDSGSALFGKFGRKFYAVGVVSHGTSPKCSESNPVTYSKVYAALPFIKQQVRDLPRG</sequence>
<name>A0A4Y2WPP0_ARAVE</name>
<dbReference type="SUPFAM" id="SSF50494">
    <property type="entry name" value="Trypsin-like serine proteases"/>
    <property type="match status" value="1"/>
</dbReference>
<evidence type="ECO:0000259" key="1">
    <source>
        <dbReference type="Pfam" id="PF00089"/>
    </source>
</evidence>